<evidence type="ECO:0000313" key="2">
    <source>
        <dbReference type="EMBL" id="AUG56951.1"/>
    </source>
</evidence>
<evidence type="ECO:0000313" key="3">
    <source>
        <dbReference type="Proteomes" id="UP000233534"/>
    </source>
</evidence>
<protein>
    <recommendedName>
        <fullName evidence="4">DUF1657 domain-containing protein</fullName>
    </recommendedName>
</protein>
<dbReference type="EMBL" id="CP025197">
    <property type="protein sequence ID" value="AUG56951.1"/>
    <property type="molecule type" value="Genomic_DNA"/>
</dbReference>
<name>A0A2K9EK69_9FIRM</name>
<dbReference type="RefSeq" id="WP_101299812.1">
    <property type="nucleotide sequence ID" value="NZ_CP025197.1"/>
</dbReference>
<dbReference type="InterPro" id="IPR012452">
    <property type="entry name" value="DUF1657"/>
</dbReference>
<gene>
    <name evidence="2" type="ORF">HVS_05090</name>
</gene>
<keyword evidence="3" id="KW-1185">Reference proteome</keyword>
<dbReference type="Proteomes" id="UP000233534">
    <property type="component" value="Chromosome"/>
</dbReference>
<dbReference type="KEGG" id="hsc:HVS_05090"/>
<proteinExistence type="predicted"/>
<accession>A0A2K9EK69</accession>
<dbReference type="Pfam" id="PF07870">
    <property type="entry name" value="DUF1657"/>
    <property type="match status" value="1"/>
</dbReference>
<feature type="coiled-coil region" evidence="1">
    <location>
        <begin position="31"/>
        <end position="65"/>
    </location>
</feature>
<dbReference type="AlphaFoldDB" id="A0A2K9EK69"/>
<evidence type="ECO:0008006" key="4">
    <source>
        <dbReference type="Google" id="ProtNLM"/>
    </source>
</evidence>
<organism evidence="2 3">
    <name type="scientific">Acetivibrio saccincola</name>
    <dbReference type="NCBI Taxonomy" id="1677857"/>
    <lineage>
        <taxon>Bacteria</taxon>
        <taxon>Bacillati</taxon>
        <taxon>Bacillota</taxon>
        <taxon>Clostridia</taxon>
        <taxon>Eubacteriales</taxon>
        <taxon>Oscillospiraceae</taxon>
        <taxon>Acetivibrio</taxon>
    </lineage>
</organism>
<evidence type="ECO:0000256" key="1">
    <source>
        <dbReference type="SAM" id="Coils"/>
    </source>
</evidence>
<reference evidence="2 3" key="1">
    <citation type="submission" date="2017-12" db="EMBL/GenBank/DDBJ databases">
        <title>Complete genome sequence of Herbivorax saccincola GGR1, a novel Cellulosome-producing hydrolytic bacterium in a thermophilic biogas plant, established by Illumina and Nanopore MinION sequencing.</title>
        <authorList>
            <person name="Pechtl A."/>
            <person name="Ruckert C."/>
            <person name="Koeck D.E."/>
            <person name="Maus I."/>
            <person name="Winkler A."/>
            <person name="Kalinowski J."/>
            <person name="Puhler A."/>
            <person name="Schwarz W.W."/>
            <person name="Zverlov V.V."/>
            <person name="Schluter A."/>
            <person name="Liebl W."/>
        </authorList>
    </citation>
    <scope>NUCLEOTIDE SEQUENCE [LARGE SCALE GENOMIC DNA]</scope>
    <source>
        <strain evidence="3">SR1</strain>
    </source>
</reference>
<keyword evidence="1" id="KW-0175">Coiled coil</keyword>
<sequence>MTVETQMQQAIAGIQSAAATIMKTFALETQDEQAKQTFQQIADNLENALEQLKGRQQYIQQQESQYRQQ</sequence>